<evidence type="ECO:0000313" key="3">
    <source>
        <dbReference type="Proteomes" id="UP000770661"/>
    </source>
</evidence>
<dbReference type="EMBL" id="JACEEZ010025163">
    <property type="protein sequence ID" value="KAG0703947.1"/>
    <property type="molecule type" value="Genomic_DNA"/>
</dbReference>
<evidence type="ECO:0000256" key="1">
    <source>
        <dbReference type="SAM" id="Phobius"/>
    </source>
</evidence>
<organism evidence="2 3">
    <name type="scientific">Chionoecetes opilio</name>
    <name type="common">Atlantic snow crab</name>
    <name type="synonym">Cancer opilio</name>
    <dbReference type="NCBI Taxonomy" id="41210"/>
    <lineage>
        <taxon>Eukaryota</taxon>
        <taxon>Metazoa</taxon>
        <taxon>Ecdysozoa</taxon>
        <taxon>Arthropoda</taxon>
        <taxon>Crustacea</taxon>
        <taxon>Multicrustacea</taxon>
        <taxon>Malacostraca</taxon>
        <taxon>Eumalacostraca</taxon>
        <taxon>Eucarida</taxon>
        <taxon>Decapoda</taxon>
        <taxon>Pleocyemata</taxon>
        <taxon>Brachyura</taxon>
        <taxon>Eubrachyura</taxon>
        <taxon>Majoidea</taxon>
        <taxon>Majidae</taxon>
        <taxon>Chionoecetes</taxon>
    </lineage>
</organism>
<comment type="caution">
    <text evidence="2">The sequence shown here is derived from an EMBL/GenBank/DDBJ whole genome shotgun (WGS) entry which is preliminary data.</text>
</comment>
<dbReference type="AlphaFoldDB" id="A0A8J4XLL0"/>
<sequence>MCCGKQGKDINRAKRSSLSDENFNMFMFMKRNMLQNLIFSCALQIYTAAGLLVRRSYVKGLQRQEEEVERNLPAVWLHQVLAGRTDAAKCIHCSTVLANCSLKPAKLSHHQSNLHPNIELTEEDLEAKRKRFDKKGFTLPTYGFQPESKPMVQASFEVA</sequence>
<gene>
    <name evidence="2" type="ORF">GWK47_024767</name>
</gene>
<accession>A0A8J4XLL0</accession>
<keyword evidence="1" id="KW-0812">Transmembrane</keyword>
<keyword evidence="3" id="KW-1185">Reference proteome</keyword>
<dbReference type="Proteomes" id="UP000770661">
    <property type="component" value="Unassembled WGS sequence"/>
</dbReference>
<proteinExistence type="predicted"/>
<keyword evidence="1" id="KW-0472">Membrane</keyword>
<name>A0A8J4XLL0_CHIOP</name>
<evidence type="ECO:0000313" key="2">
    <source>
        <dbReference type="EMBL" id="KAG0703947.1"/>
    </source>
</evidence>
<keyword evidence="1" id="KW-1133">Transmembrane helix</keyword>
<protein>
    <submittedName>
        <fullName evidence="2">Uncharacterized protein</fullName>
    </submittedName>
</protein>
<feature type="transmembrane region" description="Helical" evidence="1">
    <location>
        <begin position="33"/>
        <end position="53"/>
    </location>
</feature>
<reference evidence="2" key="1">
    <citation type="submission" date="2020-07" db="EMBL/GenBank/DDBJ databases">
        <title>The High-quality genome of the commercially important snow crab, Chionoecetes opilio.</title>
        <authorList>
            <person name="Jeong J.-H."/>
            <person name="Ryu S."/>
        </authorList>
    </citation>
    <scope>NUCLEOTIDE SEQUENCE</scope>
    <source>
        <strain evidence="2">MADBK_172401_WGS</strain>
        <tissue evidence="2">Digestive gland</tissue>
    </source>
</reference>